<proteinExistence type="predicted"/>
<evidence type="ECO:0000259" key="2">
    <source>
        <dbReference type="Pfam" id="PF14706"/>
    </source>
</evidence>
<dbReference type="AlphaFoldDB" id="A8F1V7"/>
<feature type="domain" description="Transposase Tn5-like N-terminal" evidence="2">
    <location>
        <begin position="8"/>
        <end position="64"/>
    </location>
</feature>
<dbReference type="EMBL" id="CP000683">
    <property type="protein sequence ID" value="ABV84893.1"/>
    <property type="molecule type" value="Genomic_DNA"/>
</dbReference>
<sequence>MEATDLCWIEQEFGDISFRDMRLVKRFKYIFKKFMQQAQSNISSCFESWSSIKACYRFFSNKKIKAYAILKNHIISTVDNRIRNEHEKILVIHDTTYIEYKNRVKNDSLDRVFRAQKGKDGSLGLILHNSLALNESGVPLGLLNQKFVRRATINHFERGMLTKQYVHTKPIQEKESYRWIEAIRDINNLNIVDKEIVHIADREADIYEMYKYCDEKNIKFLIRAKENRAINKQKRREKPKYKLFDYFHSLPEMLKTSIKFQINKDVKYREATLSISFAEFTLPPPPSRTCNKDGKELANLKLWGIIAKEDNPPEGAEAINWLLISNIKVNTTDEAIEKVNWYTRRWSIEIFHKILKSGCSVEAAQLRERERLIKYITMKSIVAWRIFWLSRKFNNDQNASCSQVLTPLEQKLLFKRFNNGANPPKELSAKEAIKLIAKLGGYIGRNRDHPPGIISLWRGWTRLMNMVSDYKILVGIEI</sequence>
<feature type="domain" description="Transposase IS4-like" evidence="1">
    <location>
        <begin position="189"/>
        <end position="382"/>
    </location>
</feature>
<evidence type="ECO:0000259" key="1">
    <source>
        <dbReference type="Pfam" id="PF01609"/>
    </source>
</evidence>
<dbReference type="RefSeq" id="WP_012152866.1">
    <property type="nucleotide sequence ID" value="NC_009900.1"/>
</dbReference>
<dbReference type="InterPro" id="IPR014735">
    <property type="entry name" value="Transposase_Tn5-like_N"/>
</dbReference>
<dbReference type="SUPFAM" id="SSF53098">
    <property type="entry name" value="Ribonuclease H-like"/>
    <property type="match status" value="1"/>
</dbReference>
<dbReference type="Pfam" id="PF01609">
    <property type="entry name" value="DDE_Tnp_1"/>
    <property type="match status" value="1"/>
</dbReference>
<dbReference type="Pfam" id="PF14706">
    <property type="entry name" value="Tnp_DNA_bind"/>
    <property type="match status" value="1"/>
</dbReference>
<dbReference type="Gene3D" id="1.10.740.10">
    <property type="entry name" value="Transferase Inhibitor Protein From Tn5, Chain"/>
    <property type="match status" value="1"/>
</dbReference>
<dbReference type="InterPro" id="IPR012337">
    <property type="entry name" value="RNaseH-like_sf"/>
</dbReference>
<dbReference type="InterPro" id="IPR047768">
    <property type="entry name" value="Tn5p-like"/>
</dbReference>
<name>A8F1V7_RICM5</name>
<dbReference type="InterPro" id="IPR002559">
    <property type="entry name" value="Transposase_11"/>
</dbReference>
<dbReference type="PANTHER" id="PTHR37319">
    <property type="entry name" value="TRANSPOSASE"/>
    <property type="match status" value="1"/>
</dbReference>
<reference evidence="3 4" key="1">
    <citation type="journal article" date="2007" name="Genome Res.">
        <title>Lateral gene transfer between obligate intracellular bacteria: evidence from the Rickettsia massiliae genome.</title>
        <authorList>
            <person name="Blanc G."/>
            <person name="Ogata H."/>
            <person name="Robert C."/>
            <person name="Audic S."/>
            <person name="Claverie J.-M."/>
            <person name="Raoult D."/>
        </authorList>
    </citation>
    <scope>NUCLEOTIDE SEQUENCE [LARGE SCALE GENOMIC DNA]</scope>
    <source>
        <strain evidence="4">Mtu5</strain>
    </source>
</reference>
<evidence type="ECO:0000313" key="3">
    <source>
        <dbReference type="EMBL" id="ABV84893.1"/>
    </source>
</evidence>
<dbReference type="Proteomes" id="UP000001311">
    <property type="component" value="Chromosome"/>
</dbReference>
<dbReference type="Gene3D" id="1.10.246.40">
    <property type="entry name" value="Tn5 transposase, domain 1"/>
    <property type="match status" value="1"/>
</dbReference>
<protein>
    <submittedName>
        <fullName evidence="3">Transposase and inactivated derivative</fullName>
    </submittedName>
</protein>
<dbReference type="NCBIfam" id="NF033590">
    <property type="entry name" value="transpos_IS4_3"/>
    <property type="match status" value="1"/>
</dbReference>
<gene>
    <name evidence="3" type="ordered locus">RMA_0750</name>
</gene>
<evidence type="ECO:0000313" key="4">
    <source>
        <dbReference type="Proteomes" id="UP000001311"/>
    </source>
</evidence>
<dbReference type="Gene3D" id="3.90.350.10">
    <property type="entry name" value="Transposase Inhibitor Protein From Tn5, Chain A, domain 1"/>
    <property type="match status" value="1"/>
</dbReference>
<dbReference type="GO" id="GO:0004803">
    <property type="term" value="F:transposase activity"/>
    <property type="evidence" value="ECO:0007669"/>
    <property type="project" value="InterPro"/>
</dbReference>
<organism evidence="3 4">
    <name type="scientific">Rickettsia massiliae (strain Mtu5)</name>
    <dbReference type="NCBI Taxonomy" id="416276"/>
    <lineage>
        <taxon>Bacteria</taxon>
        <taxon>Pseudomonadati</taxon>
        <taxon>Pseudomonadota</taxon>
        <taxon>Alphaproteobacteria</taxon>
        <taxon>Rickettsiales</taxon>
        <taxon>Rickettsiaceae</taxon>
        <taxon>Rickettsieae</taxon>
        <taxon>Rickettsia</taxon>
        <taxon>spotted fever group</taxon>
    </lineage>
</organism>
<dbReference type="PANTHER" id="PTHR37319:SF1">
    <property type="entry name" value="TRANSPOSASE TN5 DIMERISATION DOMAIN-CONTAINING PROTEIN"/>
    <property type="match status" value="1"/>
</dbReference>
<dbReference type="HOGENOM" id="CLU_045115_0_0_5"/>
<dbReference type="GO" id="GO:0006313">
    <property type="term" value="P:DNA transposition"/>
    <property type="evidence" value="ECO:0007669"/>
    <property type="project" value="InterPro"/>
</dbReference>
<dbReference type="InterPro" id="IPR054836">
    <property type="entry name" value="Tn5_transposase"/>
</dbReference>
<dbReference type="InterPro" id="IPR038215">
    <property type="entry name" value="TN5-like_N_sf"/>
</dbReference>
<dbReference type="GO" id="GO:0003677">
    <property type="term" value="F:DNA binding"/>
    <property type="evidence" value="ECO:0007669"/>
    <property type="project" value="InterPro"/>
</dbReference>
<accession>A8F1V7</accession>
<keyword evidence="4" id="KW-1185">Reference proteome</keyword>
<dbReference type="InterPro" id="IPR014737">
    <property type="entry name" value="Transposase_Tn5-like_C"/>
</dbReference>
<dbReference type="KEGG" id="rms:RMA_0750"/>